<dbReference type="GeneID" id="95974814"/>
<sequence>MADAPPPYAESSSASEKGRRPVWLATYADEVTIYRSHHVASAALKIQEAVEARARYGISKRTLLLLPKDQINASKKLEFVELEDTKYTVIELCGEADSVEFWSQVQTTQELQSRLRSDLNGGRTGGSSLVKVDVQPMELHLRTESDFGLLETVLVACIIVNLDM</sequence>
<accession>A0ABR3PMV7</accession>
<comment type="caution">
    <text evidence="1">The sequence shown here is derived from an EMBL/GenBank/DDBJ whole genome shotgun (WGS) entry which is preliminary data.</text>
</comment>
<keyword evidence="2" id="KW-1185">Reference proteome</keyword>
<proteinExistence type="predicted"/>
<reference evidence="1 2" key="1">
    <citation type="submission" date="2024-07" db="EMBL/GenBank/DDBJ databases">
        <title>Draft sequence of the Neodothiora populina.</title>
        <authorList>
            <person name="Drown D.D."/>
            <person name="Schuette U.S."/>
            <person name="Buechlein A.B."/>
            <person name="Rusch D.R."/>
            <person name="Winton L.W."/>
            <person name="Adams G.A."/>
        </authorList>
    </citation>
    <scope>NUCLEOTIDE SEQUENCE [LARGE SCALE GENOMIC DNA]</scope>
    <source>
        <strain evidence="1 2">CPC 39397</strain>
    </source>
</reference>
<evidence type="ECO:0000313" key="1">
    <source>
        <dbReference type="EMBL" id="KAL1310880.1"/>
    </source>
</evidence>
<dbReference type="Proteomes" id="UP001562354">
    <property type="component" value="Unassembled WGS sequence"/>
</dbReference>
<evidence type="ECO:0000313" key="2">
    <source>
        <dbReference type="Proteomes" id="UP001562354"/>
    </source>
</evidence>
<protein>
    <submittedName>
        <fullName evidence="1">Uncharacterized protein</fullName>
    </submittedName>
</protein>
<gene>
    <name evidence="1" type="ORF">AAFC00_001111</name>
</gene>
<dbReference type="EMBL" id="JBFMKM010000003">
    <property type="protein sequence ID" value="KAL1310880.1"/>
    <property type="molecule type" value="Genomic_DNA"/>
</dbReference>
<name>A0ABR3PMV7_9PEZI</name>
<dbReference type="RefSeq" id="XP_069203729.1">
    <property type="nucleotide sequence ID" value="XM_069340257.1"/>
</dbReference>
<organism evidence="1 2">
    <name type="scientific">Neodothiora populina</name>
    <dbReference type="NCBI Taxonomy" id="2781224"/>
    <lineage>
        <taxon>Eukaryota</taxon>
        <taxon>Fungi</taxon>
        <taxon>Dikarya</taxon>
        <taxon>Ascomycota</taxon>
        <taxon>Pezizomycotina</taxon>
        <taxon>Dothideomycetes</taxon>
        <taxon>Dothideomycetidae</taxon>
        <taxon>Dothideales</taxon>
        <taxon>Dothioraceae</taxon>
        <taxon>Neodothiora</taxon>
    </lineage>
</organism>